<evidence type="ECO:0000313" key="1">
    <source>
        <dbReference type="EMBL" id="KAJ4715365.1"/>
    </source>
</evidence>
<dbReference type="EMBL" id="CM051400">
    <property type="protein sequence ID" value="KAJ4715365.1"/>
    <property type="molecule type" value="Genomic_DNA"/>
</dbReference>
<gene>
    <name evidence="1" type="ORF">OWV82_013732</name>
</gene>
<accession>A0ACC1XYK9</accession>
<proteinExistence type="predicted"/>
<organism evidence="1 2">
    <name type="scientific">Melia azedarach</name>
    <name type="common">Chinaberry tree</name>
    <dbReference type="NCBI Taxonomy" id="155640"/>
    <lineage>
        <taxon>Eukaryota</taxon>
        <taxon>Viridiplantae</taxon>
        <taxon>Streptophyta</taxon>
        <taxon>Embryophyta</taxon>
        <taxon>Tracheophyta</taxon>
        <taxon>Spermatophyta</taxon>
        <taxon>Magnoliopsida</taxon>
        <taxon>eudicotyledons</taxon>
        <taxon>Gunneridae</taxon>
        <taxon>Pentapetalae</taxon>
        <taxon>rosids</taxon>
        <taxon>malvids</taxon>
        <taxon>Sapindales</taxon>
        <taxon>Meliaceae</taxon>
        <taxon>Melia</taxon>
    </lineage>
</organism>
<dbReference type="Proteomes" id="UP001164539">
    <property type="component" value="Chromosome 7"/>
</dbReference>
<keyword evidence="2" id="KW-1185">Reference proteome</keyword>
<sequence>MDVTFFENHAYYKPEIQGENIPHKIQEVLIDPDWKKAVQDEINALVKNGTWTITKLPVGKRPVGCKWVFTIKHKENGSVERFKARLVAKGFTQSYGIDYQETFAPVTKLNTICVIFSLAATRDWPLHQLDVKNAFLNGDLEEEVYMDIPPGFENSSNQDKVCKLKKSLYGLKQSLRAWFGKFTKSIIQNGYTQCQTDHTLFVKLSSDKKIAILIIYVDDIILTDDYKEELARLKSFLLKEFEIKDLGYLRYFLGMEIARSRHSIFVSQCKYILDLLKETGMFGCKLASIPMDSNKKIGSGMDKTLVDRGRYQRLVGHLIYLSHTRPDIGFPVSVVSQYMNNPTEEHMEIVTRILRYLKMTPGKGLLFKKSDNKEIKVYTDTDWAGDATDRRSTSGLGLWEDDWAC</sequence>
<protein>
    <submittedName>
        <fullName evidence="1">Retrovirus-related Pol polyprotein from transposon TNT 1-94</fullName>
    </submittedName>
</protein>
<name>A0ACC1XYK9_MELAZ</name>
<comment type="caution">
    <text evidence="1">The sequence shown here is derived from an EMBL/GenBank/DDBJ whole genome shotgun (WGS) entry which is preliminary data.</text>
</comment>
<evidence type="ECO:0000313" key="2">
    <source>
        <dbReference type="Proteomes" id="UP001164539"/>
    </source>
</evidence>
<reference evidence="1 2" key="1">
    <citation type="journal article" date="2023" name="Science">
        <title>Complex scaffold remodeling in plant triterpene biosynthesis.</title>
        <authorList>
            <person name="De La Pena R."/>
            <person name="Hodgson H."/>
            <person name="Liu J.C."/>
            <person name="Stephenson M.J."/>
            <person name="Martin A.C."/>
            <person name="Owen C."/>
            <person name="Harkess A."/>
            <person name="Leebens-Mack J."/>
            <person name="Jimenez L.E."/>
            <person name="Osbourn A."/>
            <person name="Sattely E.S."/>
        </authorList>
    </citation>
    <scope>NUCLEOTIDE SEQUENCE [LARGE SCALE GENOMIC DNA]</scope>
    <source>
        <strain evidence="2">cv. JPN11</strain>
        <tissue evidence="1">Leaf</tissue>
    </source>
</reference>